<sequence length="339" mass="36890">MSDVLDETYQRLHRTGPEFVGWLSNHGPMAADALIRLGRGAEVERWVEEYAQRLDAEPAARWPIREEEWREPLGDPVRLGDWCALFTAQVHREPWTDVLTRWWPRLLPGAVAASTHGLIRTGHAVRALRERETPQRLDELAAALGYWAARWQPLPGQRPPAGTADVASALAALPAVDAAGGARTRIARLGETPAWPVSLGRLRPVQEAAAVPEALDALVDAAVTGYGRWAHGNPVMLVHAATAPRAAALVLPALPVQLWRATYETAWAVSAAITSAYRPRDAGVAEPTPLDVDEVVDRAVATRDEHAIKFVEVARESHDRGNPHALAAGERAADLLLPS</sequence>
<evidence type="ECO:0000313" key="2">
    <source>
        <dbReference type="Proteomes" id="UP000319818"/>
    </source>
</evidence>
<gene>
    <name evidence="1" type="ORF">FB388_3509</name>
</gene>
<comment type="caution">
    <text evidence="1">The sequence shown here is derived from an EMBL/GenBank/DDBJ whole genome shotgun (WGS) entry which is preliminary data.</text>
</comment>
<accession>A0A543GJ98</accession>
<proteinExistence type="predicted"/>
<protein>
    <submittedName>
        <fullName evidence="1">Uncharacterized protein DUF4243</fullName>
    </submittedName>
</protein>
<organism evidence="1 2">
    <name type="scientific">Pseudonocardia cypriaca</name>
    <dbReference type="NCBI Taxonomy" id="882449"/>
    <lineage>
        <taxon>Bacteria</taxon>
        <taxon>Bacillati</taxon>
        <taxon>Actinomycetota</taxon>
        <taxon>Actinomycetes</taxon>
        <taxon>Pseudonocardiales</taxon>
        <taxon>Pseudonocardiaceae</taxon>
        <taxon>Pseudonocardia</taxon>
    </lineage>
</organism>
<dbReference type="Proteomes" id="UP000319818">
    <property type="component" value="Unassembled WGS sequence"/>
</dbReference>
<dbReference type="AlphaFoldDB" id="A0A543GJ98"/>
<dbReference type="RefSeq" id="WP_211361961.1">
    <property type="nucleotide sequence ID" value="NZ_VFPH01000001.1"/>
</dbReference>
<dbReference type="EMBL" id="VFPH01000001">
    <property type="protein sequence ID" value="TQM46104.1"/>
    <property type="molecule type" value="Genomic_DNA"/>
</dbReference>
<reference evidence="1 2" key="1">
    <citation type="submission" date="2019-06" db="EMBL/GenBank/DDBJ databases">
        <title>Sequencing the genomes of 1000 actinobacteria strains.</title>
        <authorList>
            <person name="Klenk H.-P."/>
        </authorList>
    </citation>
    <scope>NUCLEOTIDE SEQUENCE [LARGE SCALE GENOMIC DNA]</scope>
    <source>
        <strain evidence="1 2">DSM 45511</strain>
    </source>
</reference>
<keyword evidence="2" id="KW-1185">Reference proteome</keyword>
<name>A0A543GJ98_9PSEU</name>
<evidence type="ECO:0000313" key="1">
    <source>
        <dbReference type="EMBL" id="TQM46104.1"/>
    </source>
</evidence>